<accession>A0ABY4BLU3</accession>
<dbReference type="InterPro" id="IPR044925">
    <property type="entry name" value="His-Me_finger_sf"/>
</dbReference>
<keyword evidence="7" id="KW-1185">Reference proteome</keyword>
<dbReference type="InterPro" id="IPR036116">
    <property type="entry name" value="FN3_sf"/>
</dbReference>
<dbReference type="Pfam" id="PF04231">
    <property type="entry name" value="Endonuclease_1"/>
    <property type="match status" value="1"/>
</dbReference>
<dbReference type="RefSeq" id="WP_243576931.1">
    <property type="nucleotide sequence ID" value="NZ_CP094529.1"/>
</dbReference>
<reference evidence="6 7" key="1">
    <citation type="submission" date="2022-03" db="EMBL/GenBank/DDBJ databases">
        <title>Chryseobacterium sp. isolated from the Andong Sikhe.</title>
        <authorList>
            <person name="Won M."/>
            <person name="Kim S.-J."/>
            <person name="Kwon S.-W."/>
        </authorList>
    </citation>
    <scope>NUCLEOTIDE SEQUENCE [LARGE SCALE GENOMIC DNA]</scope>
    <source>
        <strain evidence="6 7">ADR-1</strain>
    </source>
</reference>
<comment type="similarity">
    <text evidence="1">Belongs to the EndA/NucM nuclease family.</text>
</comment>
<dbReference type="PROSITE" id="PS50853">
    <property type="entry name" value="FN3"/>
    <property type="match status" value="1"/>
</dbReference>
<dbReference type="GO" id="GO:0004519">
    <property type="term" value="F:endonuclease activity"/>
    <property type="evidence" value="ECO:0007669"/>
    <property type="project" value="UniProtKB-KW"/>
</dbReference>
<dbReference type="InterPro" id="IPR007346">
    <property type="entry name" value="Endonuclease-I"/>
</dbReference>
<dbReference type="PANTHER" id="PTHR33607">
    <property type="entry name" value="ENDONUCLEASE-1"/>
    <property type="match status" value="1"/>
</dbReference>
<organism evidence="6 7">
    <name type="scientific">Chryseobacterium oryzae</name>
    <dbReference type="NCBI Taxonomy" id="2929799"/>
    <lineage>
        <taxon>Bacteria</taxon>
        <taxon>Pseudomonadati</taxon>
        <taxon>Bacteroidota</taxon>
        <taxon>Flavobacteriia</taxon>
        <taxon>Flavobacteriales</taxon>
        <taxon>Weeksellaceae</taxon>
        <taxon>Chryseobacterium group</taxon>
        <taxon>Chryseobacterium</taxon>
    </lineage>
</organism>
<dbReference type="Proteomes" id="UP000831068">
    <property type="component" value="Chromosome"/>
</dbReference>
<dbReference type="InterPro" id="IPR026444">
    <property type="entry name" value="Secre_tail"/>
</dbReference>
<keyword evidence="6" id="KW-0255">Endonuclease</keyword>
<evidence type="ECO:0000313" key="7">
    <source>
        <dbReference type="Proteomes" id="UP000831068"/>
    </source>
</evidence>
<dbReference type="NCBIfam" id="TIGR04183">
    <property type="entry name" value="Por_Secre_tail"/>
    <property type="match status" value="1"/>
</dbReference>
<name>A0ABY4BLU3_9FLAO</name>
<dbReference type="Pfam" id="PF00041">
    <property type="entry name" value="fn3"/>
    <property type="match status" value="1"/>
</dbReference>
<feature type="domain" description="Fibronectin type-III" evidence="5">
    <location>
        <begin position="283"/>
        <end position="368"/>
    </location>
</feature>
<dbReference type="CDD" id="cd00063">
    <property type="entry name" value="FN3"/>
    <property type="match status" value="1"/>
</dbReference>
<dbReference type="SUPFAM" id="SSF54060">
    <property type="entry name" value="His-Me finger endonucleases"/>
    <property type="match status" value="1"/>
</dbReference>
<dbReference type="SUPFAM" id="SSF49265">
    <property type="entry name" value="Fibronectin type III"/>
    <property type="match status" value="1"/>
</dbReference>
<keyword evidence="3" id="KW-0732">Signal</keyword>
<dbReference type="Gene3D" id="2.60.40.10">
    <property type="entry name" value="Immunoglobulins"/>
    <property type="match status" value="1"/>
</dbReference>
<evidence type="ECO:0000259" key="5">
    <source>
        <dbReference type="PROSITE" id="PS50853"/>
    </source>
</evidence>
<evidence type="ECO:0000256" key="4">
    <source>
        <dbReference type="ARBA" id="ARBA00022801"/>
    </source>
</evidence>
<protein>
    <submittedName>
        <fullName evidence="6">Endonuclease</fullName>
    </submittedName>
</protein>
<keyword evidence="2" id="KW-0540">Nuclease</keyword>
<dbReference type="InterPro" id="IPR003961">
    <property type="entry name" value="FN3_dom"/>
</dbReference>
<dbReference type="EMBL" id="CP094529">
    <property type="protein sequence ID" value="UOE38683.1"/>
    <property type="molecule type" value="Genomic_DNA"/>
</dbReference>
<sequence length="587" mass="63826">MKQIFYSLLIAVFPVFVSAQIPPGYYNNATGTGATLKTNLKNIITAGHSTNISYGDLWTAYQTTDRDKYYEGDNSILDIYSESSANPDSYNYRITTDQCGSNGYSAEGDCYNREHIVPQSLFSENLPMKSDVHFIRATDGKVNAERGNFPFGLVGTPDYQSLNGSKRGNSISAGYSQTVFEPIDEFKGDVARMIFYFVTRYENQLSSFASGDMLGNSAYPGLQTWELNQLLAWHNQDPVSLTEIERNNRTYIFQGNRNPYIDNPNFANLVWNTAVTETQAPTSPTNLTVNNITSNSVVLNWTASTDNVGVSGYIVYVNGVLYPTSATNSSTIVNLNPSTVYSFAVIAQDAAGNLSAQSNTATITTLVGSCGSEYFDNIPAASSTYSTRSWTGSSASWTATNARTDQMITNKAITFKNGNLTSSSISGGIQGLTVTAQQKYSGNPGSLAVEINGVNVGSIPYGKNPITTTLNNLNVSGNFTIKLINSVASNAVAVDNIYWTCSTLSTSEATRKDVFVVYPNPVRNHEIFVKGENVNKITKAEIYDLSGKLVMSVANPFKDSSKISLNGLVKGSYILKTDTFSTKFIVE</sequence>
<evidence type="ECO:0000256" key="1">
    <source>
        <dbReference type="ARBA" id="ARBA00006429"/>
    </source>
</evidence>
<dbReference type="InterPro" id="IPR013783">
    <property type="entry name" value="Ig-like_fold"/>
</dbReference>
<evidence type="ECO:0000256" key="3">
    <source>
        <dbReference type="ARBA" id="ARBA00022729"/>
    </source>
</evidence>
<evidence type="ECO:0000256" key="2">
    <source>
        <dbReference type="ARBA" id="ARBA00022722"/>
    </source>
</evidence>
<evidence type="ECO:0000313" key="6">
    <source>
        <dbReference type="EMBL" id="UOE38683.1"/>
    </source>
</evidence>
<dbReference type="Pfam" id="PF18962">
    <property type="entry name" value="Por_Secre_tail"/>
    <property type="match status" value="1"/>
</dbReference>
<proteinExistence type="inferred from homology"/>
<gene>
    <name evidence="6" type="ORF">MTP08_02575</name>
</gene>
<dbReference type="PANTHER" id="PTHR33607:SF2">
    <property type="entry name" value="ENDONUCLEASE-1"/>
    <property type="match status" value="1"/>
</dbReference>
<dbReference type="SMART" id="SM00060">
    <property type="entry name" value="FN3"/>
    <property type="match status" value="1"/>
</dbReference>
<keyword evidence="4" id="KW-0378">Hydrolase</keyword>